<dbReference type="InParanoid" id="K3YBN9"/>
<dbReference type="EnsemblPlants" id="KQK96844">
    <property type="protein sequence ID" value="KQK96844"/>
    <property type="gene ID" value="SETIT_011633mg"/>
</dbReference>
<reference evidence="3" key="1">
    <citation type="journal article" date="2012" name="Nat. Biotechnol.">
        <title>Reference genome sequence of the model plant Setaria.</title>
        <authorList>
            <person name="Bennetzen J.L."/>
            <person name="Schmutz J."/>
            <person name="Wang H."/>
            <person name="Percifield R."/>
            <person name="Hawkins J."/>
            <person name="Pontaroli A.C."/>
            <person name="Estep M."/>
            <person name="Feng L."/>
            <person name="Vaughn J.N."/>
            <person name="Grimwood J."/>
            <person name="Jenkins J."/>
            <person name="Barry K."/>
            <person name="Lindquist E."/>
            <person name="Hellsten U."/>
            <person name="Deshpande S."/>
            <person name="Wang X."/>
            <person name="Wu X."/>
            <person name="Mitros T."/>
            <person name="Triplett J."/>
            <person name="Yang X."/>
            <person name="Ye C.Y."/>
            <person name="Mauro-Herrera M."/>
            <person name="Wang L."/>
            <person name="Li P."/>
            <person name="Sharma M."/>
            <person name="Sharma R."/>
            <person name="Ronald P.C."/>
            <person name="Panaud O."/>
            <person name="Kellogg E.A."/>
            <person name="Brutnell T.P."/>
            <person name="Doust A.N."/>
            <person name="Tuskan G.A."/>
            <person name="Rokhsar D."/>
            <person name="Devos K.M."/>
        </authorList>
    </citation>
    <scope>NUCLEOTIDE SEQUENCE [LARGE SCALE GENOMIC DNA]</scope>
    <source>
        <strain evidence="3">cv. Yugu1</strain>
    </source>
</reference>
<reference evidence="2" key="2">
    <citation type="submission" date="2018-08" db="UniProtKB">
        <authorList>
            <consortium name="EnsemblPlants"/>
        </authorList>
    </citation>
    <scope>IDENTIFICATION</scope>
    <source>
        <strain evidence="2">Yugu1</strain>
    </source>
</reference>
<dbReference type="EMBL" id="AGNK02004279">
    <property type="status" value="NOT_ANNOTATED_CDS"/>
    <property type="molecule type" value="Genomic_DNA"/>
</dbReference>
<dbReference type="HOGENOM" id="CLU_3127851_0_0_1"/>
<evidence type="ECO:0000313" key="3">
    <source>
        <dbReference type="Proteomes" id="UP000004995"/>
    </source>
</evidence>
<evidence type="ECO:0000313" key="2">
    <source>
        <dbReference type="EnsemblPlants" id="KQK96844"/>
    </source>
</evidence>
<dbReference type="Gramene" id="KQK96844">
    <property type="protein sequence ID" value="KQK96844"/>
    <property type="gene ID" value="SETIT_011633mg"/>
</dbReference>
<evidence type="ECO:0000256" key="1">
    <source>
        <dbReference type="SAM" id="MobiDB-lite"/>
    </source>
</evidence>
<sequence length="50" mass="5217">MRRATAEMKETTVASSTRDPTGILRGSEVVCGSTHCLRPSASGPRSPSPS</sequence>
<organism evidence="2 3">
    <name type="scientific">Setaria italica</name>
    <name type="common">Foxtail millet</name>
    <name type="synonym">Panicum italicum</name>
    <dbReference type="NCBI Taxonomy" id="4555"/>
    <lineage>
        <taxon>Eukaryota</taxon>
        <taxon>Viridiplantae</taxon>
        <taxon>Streptophyta</taxon>
        <taxon>Embryophyta</taxon>
        <taxon>Tracheophyta</taxon>
        <taxon>Spermatophyta</taxon>
        <taxon>Magnoliopsida</taxon>
        <taxon>Liliopsida</taxon>
        <taxon>Poales</taxon>
        <taxon>Poaceae</taxon>
        <taxon>PACMAD clade</taxon>
        <taxon>Panicoideae</taxon>
        <taxon>Panicodae</taxon>
        <taxon>Paniceae</taxon>
        <taxon>Cenchrinae</taxon>
        <taxon>Setaria</taxon>
    </lineage>
</organism>
<dbReference type="Proteomes" id="UP000004995">
    <property type="component" value="Unassembled WGS sequence"/>
</dbReference>
<dbReference type="AlphaFoldDB" id="K3YBN9"/>
<feature type="compositionally biased region" description="Basic and acidic residues" evidence="1">
    <location>
        <begin position="1"/>
        <end position="10"/>
    </location>
</feature>
<proteinExistence type="predicted"/>
<name>K3YBN9_SETIT</name>
<protein>
    <submittedName>
        <fullName evidence="2">Uncharacterized protein</fullName>
    </submittedName>
</protein>
<feature type="region of interest" description="Disordered" evidence="1">
    <location>
        <begin position="1"/>
        <end position="25"/>
    </location>
</feature>
<accession>K3YBN9</accession>
<keyword evidence="3" id="KW-1185">Reference proteome</keyword>